<dbReference type="InterPro" id="IPR016181">
    <property type="entry name" value="Acyl_CoA_acyltransferase"/>
</dbReference>
<proteinExistence type="predicted"/>
<keyword evidence="3" id="KW-1185">Reference proteome</keyword>
<evidence type="ECO:0000313" key="2">
    <source>
        <dbReference type="EMBL" id="SJL84625.1"/>
    </source>
</evidence>
<dbReference type="RefSeq" id="WP_077314973.1">
    <property type="nucleotide sequence ID" value="NZ_AP024888.1"/>
</dbReference>
<dbReference type="InterPro" id="IPR000182">
    <property type="entry name" value="GNAT_dom"/>
</dbReference>
<reference evidence="2 3" key="1">
    <citation type="submission" date="2017-02" db="EMBL/GenBank/DDBJ databases">
        <authorList>
            <person name="Peterson S.W."/>
        </authorList>
    </citation>
    <scope>NUCLEOTIDE SEQUENCE [LARGE SCALE GENOMIC DNA]</scope>
    <source>
        <strain evidence="2 3">CECT 9027</strain>
    </source>
</reference>
<evidence type="ECO:0000313" key="3">
    <source>
        <dbReference type="Proteomes" id="UP000189475"/>
    </source>
</evidence>
<feature type="domain" description="N-acetyltransferase" evidence="1">
    <location>
        <begin position="1"/>
        <end position="140"/>
    </location>
</feature>
<dbReference type="EMBL" id="FUFT01000005">
    <property type="protein sequence ID" value="SJL84625.1"/>
    <property type="molecule type" value="Genomic_DNA"/>
</dbReference>
<protein>
    <submittedName>
        <fullName evidence="2">Putative acetyltransferase</fullName>
    </submittedName>
</protein>
<evidence type="ECO:0000259" key="1">
    <source>
        <dbReference type="PROSITE" id="PS51186"/>
    </source>
</evidence>
<dbReference type="OrthoDB" id="9789605at2"/>
<dbReference type="Proteomes" id="UP000189475">
    <property type="component" value="Unassembled WGS sequence"/>
</dbReference>
<dbReference type="CDD" id="cd04301">
    <property type="entry name" value="NAT_SF"/>
    <property type="match status" value="1"/>
</dbReference>
<dbReference type="Gene3D" id="3.40.630.30">
    <property type="match status" value="1"/>
</dbReference>
<dbReference type="Pfam" id="PF00583">
    <property type="entry name" value="Acetyltransf_1"/>
    <property type="match status" value="1"/>
</dbReference>
<dbReference type="PROSITE" id="PS51186">
    <property type="entry name" value="GNAT"/>
    <property type="match status" value="1"/>
</dbReference>
<organism evidence="2 3">
    <name type="scientific">Vibrio palustris</name>
    <dbReference type="NCBI Taxonomy" id="1918946"/>
    <lineage>
        <taxon>Bacteria</taxon>
        <taxon>Pseudomonadati</taxon>
        <taxon>Pseudomonadota</taxon>
        <taxon>Gammaproteobacteria</taxon>
        <taxon>Vibrionales</taxon>
        <taxon>Vibrionaceae</taxon>
        <taxon>Vibrio</taxon>
    </lineage>
</organism>
<dbReference type="STRING" id="1918946.VPAL9027_02617"/>
<keyword evidence="2" id="KW-0808">Transferase</keyword>
<gene>
    <name evidence="2" type="ORF">VPAL9027_02617</name>
</gene>
<dbReference type="SUPFAM" id="SSF55729">
    <property type="entry name" value="Acyl-CoA N-acyltransferases (Nat)"/>
    <property type="match status" value="1"/>
</dbReference>
<accession>A0A1R4B6S9</accession>
<dbReference type="AlphaFoldDB" id="A0A1R4B6S9"/>
<name>A0A1R4B6S9_9VIBR</name>
<sequence length="141" mass="16249">MQIIPLQPQHLDEIKQLYLESRLATFTWLDTSLFELSDFERETEGEDIWVACESNEVLGFISIWAPDSFIHHLYVKPSNLRIGIGLTLLNFAKQHYSHLSLKCFTQNSRAIDFYLAQGFTVGERVDKAAESYYVMHCASSL</sequence>
<dbReference type="GO" id="GO:0016747">
    <property type="term" value="F:acyltransferase activity, transferring groups other than amino-acyl groups"/>
    <property type="evidence" value="ECO:0007669"/>
    <property type="project" value="InterPro"/>
</dbReference>